<evidence type="ECO:0000259" key="3">
    <source>
        <dbReference type="PROSITE" id="PS50110"/>
    </source>
</evidence>
<gene>
    <name evidence="4" type="ORF">SAMN06295970_107147</name>
</gene>
<dbReference type="RefSeq" id="WP_283442468.1">
    <property type="nucleotide sequence ID" value="NZ_FXUL01000007.1"/>
</dbReference>
<sequence length="161" mass="17370">MPNPPDVRLAPILIVDDCHDTGGVLRVLLNQLGYSNVSFVTDGKILLKADIALRYGLILLDMHMPGWDGLDIMRHLRGKSSGQCVPVIAISGDDRCRAAAIAAGAVAFLLKPFGQEELEARIHDALSMVGGHAGRRMNCQLNANVCLNKVSQPANEARYAQ</sequence>
<name>A0ABY1Q8W8_9BURK</name>
<dbReference type="Gene3D" id="3.40.50.2300">
    <property type="match status" value="1"/>
</dbReference>
<evidence type="ECO:0000256" key="2">
    <source>
        <dbReference type="PROSITE-ProRule" id="PRU00169"/>
    </source>
</evidence>
<dbReference type="PANTHER" id="PTHR48111:SF56">
    <property type="entry name" value="TETRATHIONATE RESPONSE REGULATORY PROTEIN TTRR"/>
    <property type="match status" value="1"/>
</dbReference>
<dbReference type="InterPro" id="IPR011006">
    <property type="entry name" value="CheY-like_superfamily"/>
</dbReference>
<comment type="caution">
    <text evidence="4">The sequence shown here is derived from an EMBL/GenBank/DDBJ whole genome shotgun (WGS) entry which is preliminary data.</text>
</comment>
<dbReference type="PROSITE" id="PS50110">
    <property type="entry name" value="RESPONSE_REGULATORY"/>
    <property type="match status" value="1"/>
</dbReference>
<protein>
    <submittedName>
        <fullName evidence="4">Two-component system, response regulator, stage 0 sporulation protein F</fullName>
    </submittedName>
</protein>
<feature type="domain" description="Response regulatory" evidence="3">
    <location>
        <begin position="11"/>
        <end position="126"/>
    </location>
</feature>
<organism evidence="4 5">
    <name type="scientific">Noviherbaspirillum suwonense</name>
    <dbReference type="NCBI Taxonomy" id="1224511"/>
    <lineage>
        <taxon>Bacteria</taxon>
        <taxon>Pseudomonadati</taxon>
        <taxon>Pseudomonadota</taxon>
        <taxon>Betaproteobacteria</taxon>
        <taxon>Burkholderiales</taxon>
        <taxon>Oxalobacteraceae</taxon>
        <taxon>Noviherbaspirillum</taxon>
    </lineage>
</organism>
<evidence type="ECO:0000256" key="1">
    <source>
        <dbReference type="ARBA" id="ARBA00023125"/>
    </source>
</evidence>
<evidence type="ECO:0000313" key="5">
    <source>
        <dbReference type="Proteomes" id="UP001158049"/>
    </source>
</evidence>
<dbReference type="InterPro" id="IPR039420">
    <property type="entry name" value="WalR-like"/>
</dbReference>
<keyword evidence="2" id="KW-0597">Phosphoprotein</keyword>
<proteinExistence type="predicted"/>
<reference evidence="4 5" key="1">
    <citation type="submission" date="2017-05" db="EMBL/GenBank/DDBJ databases">
        <authorList>
            <person name="Varghese N."/>
            <person name="Submissions S."/>
        </authorList>
    </citation>
    <scope>NUCLEOTIDE SEQUENCE [LARGE SCALE GENOMIC DNA]</scope>
    <source>
        <strain evidence="4 5">DSM 26001</strain>
    </source>
</reference>
<evidence type="ECO:0000313" key="4">
    <source>
        <dbReference type="EMBL" id="SMP61365.1"/>
    </source>
</evidence>
<keyword evidence="5" id="KW-1185">Reference proteome</keyword>
<dbReference type="Proteomes" id="UP001158049">
    <property type="component" value="Unassembled WGS sequence"/>
</dbReference>
<dbReference type="Pfam" id="PF00072">
    <property type="entry name" value="Response_reg"/>
    <property type="match status" value="1"/>
</dbReference>
<feature type="modified residue" description="4-aspartylphosphate" evidence="2">
    <location>
        <position position="61"/>
    </location>
</feature>
<keyword evidence="1" id="KW-0238">DNA-binding</keyword>
<dbReference type="PANTHER" id="PTHR48111">
    <property type="entry name" value="REGULATOR OF RPOS"/>
    <property type="match status" value="1"/>
</dbReference>
<dbReference type="SMART" id="SM00448">
    <property type="entry name" value="REC"/>
    <property type="match status" value="1"/>
</dbReference>
<accession>A0ABY1Q8W8</accession>
<dbReference type="EMBL" id="FXUL01000007">
    <property type="protein sequence ID" value="SMP61365.1"/>
    <property type="molecule type" value="Genomic_DNA"/>
</dbReference>
<dbReference type="InterPro" id="IPR001789">
    <property type="entry name" value="Sig_transdc_resp-reg_receiver"/>
</dbReference>
<dbReference type="SUPFAM" id="SSF52172">
    <property type="entry name" value="CheY-like"/>
    <property type="match status" value="1"/>
</dbReference>